<keyword evidence="3" id="KW-1003">Cell membrane</keyword>
<dbReference type="GO" id="GO:0005886">
    <property type="term" value="C:plasma membrane"/>
    <property type="evidence" value="ECO:0007669"/>
    <property type="project" value="UniProtKB-SubCell"/>
</dbReference>
<reference evidence="7 8" key="1">
    <citation type="submission" date="2017-01" db="EMBL/GenBank/DDBJ databases">
        <authorList>
            <person name="Mah S.A."/>
            <person name="Swanson W.J."/>
            <person name="Moy G.W."/>
            <person name="Vacquier V.D."/>
        </authorList>
    </citation>
    <scope>NUCLEOTIDE SEQUENCE [LARGE SCALE GENOMIC DNA]</scope>
    <source>
        <strain evidence="7 8">CPCC 203464</strain>
    </source>
</reference>
<comment type="similarity">
    <text evidence="2">Belongs to the MmpS family.</text>
</comment>
<organism evidence="7 8">
    <name type="scientific">Williamsia sterculiae</name>
    <dbReference type="NCBI Taxonomy" id="1344003"/>
    <lineage>
        <taxon>Bacteria</taxon>
        <taxon>Bacillati</taxon>
        <taxon>Actinomycetota</taxon>
        <taxon>Actinomycetes</taxon>
        <taxon>Mycobacteriales</taxon>
        <taxon>Nocardiaceae</taxon>
        <taxon>Williamsia</taxon>
    </lineage>
</organism>
<dbReference type="Proteomes" id="UP000186218">
    <property type="component" value="Unassembled WGS sequence"/>
</dbReference>
<accession>A0A1N7DEJ3</accession>
<evidence type="ECO:0000256" key="1">
    <source>
        <dbReference type="ARBA" id="ARBA00004236"/>
    </source>
</evidence>
<dbReference type="Gene3D" id="2.60.40.2880">
    <property type="entry name" value="MmpS1-5, C-terminal soluble domain"/>
    <property type="match status" value="1"/>
</dbReference>
<evidence type="ECO:0000313" key="7">
    <source>
        <dbReference type="EMBL" id="SIR74226.1"/>
    </source>
</evidence>
<dbReference type="STRING" id="1344003.SAMN05445060_0578"/>
<gene>
    <name evidence="7" type="ORF">SAMN05445060_0578</name>
</gene>
<keyword evidence="4" id="KW-0812">Transmembrane</keyword>
<dbReference type="AlphaFoldDB" id="A0A1N7DEJ3"/>
<evidence type="ECO:0000256" key="5">
    <source>
        <dbReference type="ARBA" id="ARBA00022989"/>
    </source>
</evidence>
<comment type="subcellular location">
    <subcellularLocation>
        <location evidence="1">Cell membrane</location>
    </subcellularLocation>
</comment>
<evidence type="ECO:0000313" key="8">
    <source>
        <dbReference type="Proteomes" id="UP000186218"/>
    </source>
</evidence>
<evidence type="ECO:0000256" key="4">
    <source>
        <dbReference type="ARBA" id="ARBA00022692"/>
    </source>
</evidence>
<evidence type="ECO:0000256" key="2">
    <source>
        <dbReference type="ARBA" id="ARBA00007531"/>
    </source>
</evidence>
<name>A0A1N7DEJ3_9NOCA</name>
<protein>
    <submittedName>
        <fullName evidence="7">Membrane protein</fullName>
    </submittedName>
</protein>
<dbReference type="InterPro" id="IPR008693">
    <property type="entry name" value="MmpS"/>
</dbReference>
<evidence type="ECO:0000256" key="3">
    <source>
        <dbReference type="ARBA" id="ARBA00022475"/>
    </source>
</evidence>
<dbReference type="InterPro" id="IPR038468">
    <property type="entry name" value="MmpS_C"/>
</dbReference>
<dbReference type="Pfam" id="PF05423">
    <property type="entry name" value="Mycobact_memb"/>
    <property type="match status" value="1"/>
</dbReference>
<proteinExistence type="inferred from homology"/>
<keyword evidence="5" id="KW-1133">Transmembrane helix</keyword>
<keyword evidence="6" id="KW-0472">Membrane</keyword>
<evidence type="ECO:0000256" key="6">
    <source>
        <dbReference type="ARBA" id="ARBA00023136"/>
    </source>
</evidence>
<sequence length="137" mass="14580">MRRQWPVLASVVILTVAGGFIASLRLSQIHDPSIATVPAPPMIASAATRTIDYRLDGQPGDTAQVSFLAADGKPVQAEVALPWTTRVQSRSLTVAAGLMAQATKPTLECRVLIDEVIRSTVSSRQAFPTVNCQVPVS</sequence>
<dbReference type="EMBL" id="FTNT01000002">
    <property type="protein sequence ID" value="SIR74226.1"/>
    <property type="molecule type" value="Genomic_DNA"/>
</dbReference>
<keyword evidence="8" id="KW-1185">Reference proteome</keyword>